<keyword evidence="7" id="KW-0812">Transmembrane</keyword>
<dbReference type="PANTHER" id="PTHR43670">
    <property type="entry name" value="HEAT SHOCK PROTEIN 26"/>
    <property type="match status" value="1"/>
</dbReference>
<keyword evidence="10" id="KW-1185">Reference proteome</keyword>
<evidence type="ECO:0000256" key="3">
    <source>
        <dbReference type="ARBA" id="ARBA00022821"/>
    </source>
</evidence>
<dbReference type="GO" id="GO:0005886">
    <property type="term" value="C:plasma membrane"/>
    <property type="evidence" value="ECO:0007669"/>
    <property type="project" value="UniProtKB-SubCell"/>
</dbReference>
<dbReference type="GO" id="GO:0034605">
    <property type="term" value="P:cellular response to heat"/>
    <property type="evidence" value="ECO:0007669"/>
    <property type="project" value="TreeGrafter"/>
</dbReference>
<dbReference type="InterPro" id="IPR002068">
    <property type="entry name" value="A-crystallin/Hsp20_dom"/>
</dbReference>
<keyword evidence="3" id="KW-0611">Plant defense</keyword>
<evidence type="ECO:0000256" key="5">
    <source>
        <dbReference type="RuleBase" id="RU003616"/>
    </source>
</evidence>
<dbReference type="OrthoDB" id="1431247at2759"/>
<dbReference type="Proteomes" id="UP000326396">
    <property type="component" value="Linkage Group LG15"/>
</dbReference>
<keyword evidence="2" id="KW-1003">Cell membrane</keyword>
<evidence type="ECO:0000313" key="10">
    <source>
        <dbReference type="Proteomes" id="UP000326396"/>
    </source>
</evidence>
<dbReference type="PROSITE" id="PS01031">
    <property type="entry name" value="SHSP"/>
    <property type="match status" value="1"/>
</dbReference>
<accession>A0A5N6P1P8</accession>
<feature type="region of interest" description="Disordered" evidence="6">
    <location>
        <begin position="111"/>
        <end position="135"/>
    </location>
</feature>
<dbReference type="CDD" id="cd06464">
    <property type="entry name" value="ACD_sHsps-like"/>
    <property type="match status" value="1"/>
</dbReference>
<evidence type="ECO:0000256" key="2">
    <source>
        <dbReference type="ARBA" id="ARBA00022475"/>
    </source>
</evidence>
<name>A0A5N6P1P8_9ASTR</name>
<proteinExistence type="inferred from homology"/>
<dbReference type="PANTHER" id="PTHR43670:SF114">
    <property type="entry name" value="OS05G0592000 PROTEIN"/>
    <property type="match status" value="1"/>
</dbReference>
<dbReference type="GO" id="GO:0006952">
    <property type="term" value="P:defense response"/>
    <property type="evidence" value="ECO:0007669"/>
    <property type="project" value="UniProtKB-KW"/>
</dbReference>
<evidence type="ECO:0000256" key="1">
    <source>
        <dbReference type="ARBA" id="ARBA00004162"/>
    </source>
</evidence>
<protein>
    <recommendedName>
        <fullName evidence="8">SHSP domain-containing protein</fullName>
    </recommendedName>
</protein>
<organism evidence="9 10">
    <name type="scientific">Mikania micrantha</name>
    <name type="common">bitter vine</name>
    <dbReference type="NCBI Taxonomy" id="192012"/>
    <lineage>
        <taxon>Eukaryota</taxon>
        <taxon>Viridiplantae</taxon>
        <taxon>Streptophyta</taxon>
        <taxon>Embryophyta</taxon>
        <taxon>Tracheophyta</taxon>
        <taxon>Spermatophyta</taxon>
        <taxon>Magnoliopsida</taxon>
        <taxon>eudicotyledons</taxon>
        <taxon>Gunneridae</taxon>
        <taxon>Pentapetalae</taxon>
        <taxon>asterids</taxon>
        <taxon>campanulids</taxon>
        <taxon>Asterales</taxon>
        <taxon>Asteraceae</taxon>
        <taxon>Asteroideae</taxon>
        <taxon>Heliantheae alliance</taxon>
        <taxon>Eupatorieae</taxon>
        <taxon>Mikania</taxon>
    </lineage>
</organism>
<dbReference type="AlphaFoldDB" id="A0A5N6P1P8"/>
<comment type="caution">
    <text evidence="9">The sequence shown here is derived from an EMBL/GenBank/DDBJ whole genome shotgun (WGS) entry which is preliminary data.</text>
</comment>
<gene>
    <name evidence="9" type="ORF">E3N88_14540</name>
</gene>
<evidence type="ECO:0000256" key="6">
    <source>
        <dbReference type="SAM" id="MobiDB-lite"/>
    </source>
</evidence>
<evidence type="ECO:0000313" key="9">
    <source>
        <dbReference type="EMBL" id="KAD5803180.1"/>
    </source>
</evidence>
<reference evidence="9 10" key="1">
    <citation type="submission" date="2019-05" db="EMBL/GenBank/DDBJ databases">
        <title>Mikania micrantha, genome provides insights into the molecular mechanism of rapid growth.</title>
        <authorList>
            <person name="Liu B."/>
        </authorList>
    </citation>
    <scope>NUCLEOTIDE SEQUENCE [LARGE SCALE GENOMIC DNA]</scope>
    <source>
        <strain evidence="9">NLD-2019</strain>
        <tissue evidence="9">Leaf</tissue>
    </source>
</reference>
<keyword evidence="7" id="KW-0472">Membrane</keyword>
<evidence type="ECO:0000256" key="7">
    <source>
        <dbReference type="SAM" id="Phobius"/>
    </source>
</evidence>
<evidence type="ECO:0000259" key="8">
    <source>
        <dbReference type="PROSITE" id="PS01031"/>
    </source>
</evidence>
<dbReference type="Pfam" id="PF00011">
    <property type="entry name" value="HSP20"/>
    <property type="match status" value="1"/>
</dbReference>
<dbReference type="EMBL" id="SZYD01000007">
    <property type="protein sequence ID" value="KAD5803180.1"/>
    <property type="molecule type" value="Genomic_DNA"/>
</dbReference>
<keyword evidence="7" id="KW-1133">Transmembrane helix</keyword>
<sequence length="189" mass="21421">MDSRVRGNQLQTLLAYDDIEPLCTWQQEDSQDVLVIHLPEFKKEQLRIQINNAGLMKISGEKITDDKKRIRFLKEVKVTKDYDSNNIHAKFSQGCLRITLPKKIITPPYMPKTPPPVVTSPSQNAPSDDVSTNEKTHVPNVIKTRSGGVLKSNTLTKVMVTVGFALVVAFSVYTSYKYWTSNYAQVYEV</sequence>
<dbReference type="SUPFAM" id="SSF49764">
    <property type="entry name" value="HSP20-like chaperones"/>
    <property type="match status" value="1"/>
</dbReference>
<dbReference type="Gene3D" id="2.60.40.790">
    <property type="match status" value="1"/>
</dbReference>
<feature type="transmembrane region" description="Helical" evidence="7">
    <location>
        <begin position="155"/>
        <end position="176"/>
    </location>
</feature>
<comment type="subcellular location">
    <subcellularLocation>
        <location evidence="1">Cell membrane</location>
        <topology evidence="1">Single-pass membrane protein</topology>
    </subcellularLocation>
</comment>
<comment type="similarity">
    <text evidence="4 5">Belongs to the small heat shock protein (HSP20) family.</text>
</comment>
<evidence type="ECO:0000256" key="4">
    <source>
        <dbReference type="PROSITE-ProRule" id="PRU00285"/>
    </source>
</evidence>
<dbReference type="InterPro" id="IPR008978">
    <property type="entry name" value="HSP20-like_chaperone"/>
</dbReference>
<feature type="domain" description="SHSP" evidence="8">
    <location>
        <begin position="13"/>
        <end position="120"/>
    </location>
</feature>